<dbReference type="InterPro" id="IPR013083">
    <property type="entry name" value="Znf_RING/FYVE/PHD"/>
</dbReference>
<dbReference type="Proteomes" id="UP001438707">
    <property type="component" value="Unassembled WGS sequence"/>
</dbReference>
<comment type="caution">
    <text evidence="2">The sequence shown here is derived from an EMBL/GenBank/DDBJ whole genome shotgun (WGS) entry which is preliminary data.</text>
</comment>
<feature type="region of interest" description="Disordered" evidence="1">
    <location>
        <begin position="1"/>
        <end position="27"/>
    </location>
</feature>
<protein>
    <submittedName>
        <fullName evidence="2">Uncharacterized protein</fullName>
    </submittedName>
</protein>
<reference evidence="2 3" key="1">
    <citation type="journal article" date="2024" name="Nat. Commun.">
        <title>Phylogenomics reveals the evolutionary origins of lichenization in chlorophyte algae.</title>
        <authorList>
            <person name="Puginier C."/>
            <person name="Libourel C."/>
            <person name="Otte J."/>
            <person name="Skaloud P."/>
            <person name="Haon M."/>
            <person name="Grisel S."/>
            <person name="Petersen M."/>
            <person name="Berrin J.G."/>
            <person name="Delaux P.M."/>
            <person name="Dal Grande F."/>
            <person name="Keller J."/>
        </authorList>
    </citation>
    <scope>NUCLEOTIDE SEQUENCE [LARGE SCALE GENOMIC DNA]</scope>
    <source>
        <strain evidence="2 3">SAG 2145</strain>
    </source>
</reference>
<keyword evidence="3" id="KW-1185">Reference proteome</keyword>
<feature type="compositionally biased region" description="Polar residues" evidence="1">
    <location>
        <begin position="229"/>
        <end position="239"/>
    </location>
</feature>
<evidence type="ECO:0000313" key="3">
    <source>
        <dbReference type="Proteomes" id="UP001438707"/>
    </source>
</evidence>
<dbReference type="AlphaFoldDB" id="A0AAW1RAL0"/>
<evidence type="ECO:0000313" key="2">
    <source>
        <dbReference type="EMBL" id="KAK9831045.1"/>
    </source>
</evidence>
<feature type="region of interest" description="Disordered" evidence="1">
    <location>
        <begin position="219"/>
        <end position="266"/>
    </location>
</feature>
<accession>A0AAW1RAL0</accession>
<evidence type="ECO:0000256" key="1">
    <source>
        <dbReference type="SAM" id="MobiDB-lite"/>
    </source>
</evidence>
<sequence length="577" mass="62635">MAGFLEIPDAQPPFSLSPTPSPEPAPHLTTAQLRERLERDPFTARAHFEAEYDAILGDSLPQKVTEQDLKDPRAPTVAGKLLPKGAVTQLFPMSIGDGTITAHPSPGQCADGDAVLAAVNRQLHQSLLRLQPEPGKRHPPDYVAWASMEVENPAIDVEGRLVGGSYVMTVPETYYPTAWCRRAVRVKGVAYPPSNRQKRPVQQVWPSLMRARGVCGVSSDVEGDAQADNARSSSSQATSPWPKKTRSELQSPRPARAKTPLPEVSPSLTEVLMALPTPAPEFSLEMQMRTPDSERQARGRGQGIVGRIRDIAQRAERASRALTEALTDLSAVLDAPRGRKNLQGVHGGGCGVLALVQGVAGQGTGGAAAPDGPELQGGGAVLPGPAARDLAGIRVQHGDREELSKAMGVAGRALTEQMLREAAKHRADPARMGEDCPVCYETMESVRTCSKCPDCSNHFHFACLATGQNTIFPMEETAPERWWYNEYDKDTRAPPFHVQASGVSPNNDEVHNTDTRCIIEHMARHRQSLESTKAIIDAFLLGTQCSQGMDKTLFREFTRSLCQNNYLCAKVGRAMQK</sequence>
<proteinExistence type="predicted"/>
<name>A0AAW1RAL0_9CHLO</name>
<dbReference type="EMBL" id="JALJOS010000014">
    <property type="protein sequence ID" value="KAK9831045.1"/>
    <property type="molecule type" value="Genomic_DNA"/>
</dbReference>
<dbReference type="Gene3D" id="3.30.40.10">
    <property type="entry name" value="Zinc/RING finger domain, C3HC4 (zinc finger)"/>
    <property type="match status" value="1"/>
</dbReference>
<gene>
    <name evidence="2" type="ORF">WJX74_001020</name>
</gene>
<organism evidence="2 3">
    <name type="scientific">Apatococcus lobatus</name>
    <dbReference type="NCBI Taxonomy" id="904363"/>
    <lineage>
        <taxon>Eukaryota</taxon>
        <taxon>Viridiplantae</taxon>
        <taxon>Chlorophyta</taxon>
        <taxon>core chlorophytes</taxon>
        <taxon>Trebouxiophyceae</taxon>
        <taxon>Chlorellales</taxon>
        <taxon>Chlorellaceae</taxon>
        <taxon>Apatococcus</taxon>
    </lineage>
</organism>